<protein>
    <submittedName>
        <fullName evidence="1">Uncharacterized protein</fullName>
    </submittedName>
</protein>
<evidence type="ECO:0000313" key="2">
    <source>
        <dbReference type="Proteomes" id="UP000636800"/>
    </source>
</evidence>
<keyword evidence="2" id="KW-1185">Reference proteome</keyword>
<name>A0A835P8Q7_VANPL</name>
<evidence type="ECO:0000313" key="1">
    <source>
        <dbReference type="EMBL" id="KAG0447586.1"/>
    </source>
</evidence>
<gene>
    <name evidence="1" type="ORF">HPP92_028265</name>
</gene>
<dbReference type="Proteomes" id="UP000636800">
    <property type="component" value="Unassembled WGS sequence"/>
</dbReference>
<accession>A0A835P8Q7</accession>
<dbReference type="AlphaFoldDB" id="A0A835P8Q7"/>
<organism evidence="1 2">
    <name type="scientific">Vanilla planifolia</name>
    <name type="common">Vanilla</name>
    <dbReference type="NCBI Taxonomy" id="51239"/>
    <lineage>
        <taxon>Eukaryota</taxon>
        <taxon>Viridiplantae</taxon>
        <taxon>Streptophyta</taxon>
        <taxon>Embryophyta</taxon>
        <taxon>Tracheophyta</taxon>
        <taxon>Spermatophyta</taxon>
        <taxon>Magnoliopsida</taxon>
        <taxon>Liliopsida</taxon>
        <taxon>Asparagales</taxon>
        <taxon>Orchidaceae</taxon>
        <taxon>Vanilloideae</taxon>
        <taxon>Vanilleae</taxon>
        <taxon>Vanilla</taxon>
    </lineage>
</organism>
<sequence length="49" mass="5745">MVYLPGVAPADFQRLGRYTYQENHKQHLILVQQGESQIEPNPKVFMQML</sequence>
<proteinExistence type="predicted"/>
<dbReference type="EMBL" id="JADCNL010000448">
    <property type="protein sequence ID" value="KAG0447586.1"/>
    <property type="molecule type" value="Genomic_DNA"/>
</dbReference>
<comment type="caution">
    <text evidence="1">The sequence shown here is derived from an EMBL/GenBank/DDBJ whole genome shotgun (WGS) entry which is preliminary data.</text>
</comment>
<reference evidence="1 2" key="1">
    <citation type="journal article" date="2020" name="Nat. Food">
        <title>A phased Vanilla planifolia genome enables genetic improvement of flavour and production.</title>
        <authorList>
            <person name="Hasing T."/>
            <person name="Tang H."/>
            <person name="Brym M."/>
            <person name="Khazi F."/>
            <person name="Huang T."/>
            <person name="Chambers A.H."/>
        </authorList>
    </citation>
    <scope>NUCLEOTIDE SEQUENCE [LARGE SCALE GENOMIC DNA]</scope>
    <source>
        <tissue evidence="1">Leaf</tissue>
    </source>
</reference>